<comment type="caution">
    <text evidence="1">The sequence shown here is derived from an EMBL/GenBank/DDBJ whole genome shotgun (WGS) entry which is preliminary data.</text>
</comment>
<dbReference type="Proteomes" id="UP001064048">
    <property type="component" value="Chromosome 18"/>
</dbReference>
<sequence>MSVQNIAVKLCGVLQGQSEAEVTAREWRLLGQEEDGSQVLSWIATKDDKDVLNIGVYTNKTKSLATLHTFEEKLNIIQASINANHSLLVYVVKQLPSEDSEIKEPLYLPFLVCLLPDKDKTPIEVEASSTKQIMLHRKTSTAGHRPPPRLSTQTGLGPLPVIHYSTPKVKDKRIQMNPRNKPRPLVPGGPAIPGSGNGHDIKVYRTPQFLNECDDGSDKWNFDGIYTDPETIVKVFSWAQWDCVNQVLYYIHYRAPAQSFSDEEASPSEATPTLSALQLHADLPHETVVRTHTHTYTKKFTFKDVASRWPGGWVGGQVDMENEKKDQKTVTAEWYTNNCLPLVLEKVREKRPHTARRTIDYLVTSDVELLGHAPYSPDLAPCYFYLFPKIKEKLRGKLFMNTEEAVGAFQKAVEETPKDEDRSSLGGAIFQTFERPESGLGILLYLDQGLKPMVLTLNIPLSLPHLNAASACGAYEDDPVPLRVHDCSLDLSIACRARGVLCVMHHYLYKPLDDSTSSLVLEDSADLKDSGVNFAYSITVLQHGVVVHSVVPDLPWTLAKSLRPSYILYNDDHLLVHIPMLFTHLIDISPNHEPCCHIVIPTEETSSGPTLAPLHGWGPHAMVDLNTLDVVTLSISEKDLVAAFKSTVAENKIAIVHYLVQHEGNIELAEELISWLCLNQKPNDGNALHRVMQEYLIASAFTLTRRSLPASAVPLTDLLASVLNTELHDVKVRGYCVSVSQEQLWCGASVVLAPRQRVCQFAEDAWTRLWRALSAPPPARADPTAVTARLRVTLHCYQPEALSRGSTPLSPLAPGGALGLSSLPARRVSVSAHDALPFVELDVCTASRQEHVTAANLRSVSTHLMRGASGERAESSVHATATRYVSAQLDASRALCRAVCKAVAATANNHQRGFVFVDEMDPTHAFIVFKVLEQYYLAADSIAFPLPQGFSSFFTYLGHKALPFHAFTQYVHRGVFELQIDVMKAIIAAPDDSSTTVNNKLRLIQLIGEGRARRTLAAWGHRAALALRARDHAAALLSGGGGGGCGGGPRDRRPRPPRETGIAALPSGERLSPLDTFLDLLTAKASLNELDFNLIIEATLALVHDASG</sequence>
<proteinExistence type="predicted"/>
<accession>A0ACC0KPG0</accession>
<gene>
    <name evidence="1" type="ORF">MSG28_010688</name>
</gene>
<evidence type="ECO:0000313" key="1">
    <source>
        <dbReference type="EMBL" id="KAI8438036.1"/>
    </source>
</evidence>
<protein>
    <submittedName>
        <fullName evidence="1">Uncharacterized protein</fullName>
    </submittedName>
</protein>
<keyword evidence="2" id="KW-1185">Reference proteome</keyword>
<reference evidence="1 2" key="1">
    <citation type="journal article" date="2022" name="Genome Biol. Evol.">
        <title>The Spruce Budworm Genome: Reconstructing the Evolutionary History of Antifreeze Proteins.</title>
        <authorList>
            <person name="Beliveau C."/>
            <person name="Gagne P."/>
            <person name="Picq S."/>
            <person name="Vernygora O."/>
            <person name="Keeling C.I."/>
            <person name="Pinkney K."/>
            <person name="Doucet D."/>
            <person name="Wen F."/>
            <person name="Johnston J.S."/>
            <person name="Maaroufi H."/>
            <person name="Boyle B."/>
            <person name="Laroche J."/>
            <person name="Dewar K."/>
            <person name="Juretic N."/>
            <person name="Blackburn G."/>
            <person name="Nisole A."/>
            <person name="Brunet B."/>
            <person name="Brandao M."/>
            <person name="Lumley L."/>
            <person name="Duan J."/>
            <person name="Quan G."/>
            <person name="Lucarotti C.J."/>
            <person name="Roe A.D."/>
            <person name="Sperling F.A.H."/>
            <person name="Levesque R.C."/>
            <person name="Cusson M."/>
        </authorList>
    </citation>
    <scope>NUCLEOTIDE SEQUENCE [LARGE SCALE GENOMIC DNA]</scope>
    <source>
        <strain evidence="1">Glfc:IPQL:Cfum</strain>
    </source>
</reference>
<evidence type="ECO:0000313" key="2">
    <source>
        <dbReference type="Proteomes" id="UP001064048"/>
    </source>
</evidence>
<name>A0ACC0KPG0_CHOFU</name>
<organism evidence="1 2">
    <name type="scientific">Choristoneura fumiferana</name>
    <name type="common">Spruce budworm moth</name>
    <name type="synonym">Archips fumiferana</name>
    <dbReference type="NCBI Taxonomy" id="7141"/>
    <lineage>
        <taxon>Eukaryota</taxon>
        <taxon>Metazoa</taxon>
        <taxon>Ecdysozoa</taxon>
        <taxon>Arthropoda</taxon>
        <taxon>Hexapoda</taxon>
        <taxon>Insecta</taxon>
        <taxon>Pterygota</taxon>
        <taxon>Neoptera</taxon>
        <taxon>Endopterygota</taxon>
        <taxon>Lepidoptera</taxon>
        <taxon>Glossata</taxon>
        <taxon>Ditrysia</taxon>
        <taxon>Tortricoidea</taxon>
        <taxon>Tortricidae</taxon>
        <taxon>Tortricinae</taxon>
        <taxon>Choristoneura</taxon>
    </lineage>
</organism>
<dbReference type="EMBL" id="CM046118">
    <property type="protein sequence ID" value="KAI8438036.1"/>
    <property type="molecule type" value="Genomic_DNA"/>
</dbReference>